<dbReference type="AlphaFoldDB" id="A0A0E3LD60"/>
<name>A0A0E3LD60_9EURY</name>
<feature type="transmembrane region" description="Helical" evidence="1">
    <location>
        <begin position="228"/>
        <end position="246"/>
    </location>
</feature>
<dbReference type="HOGENOM" id="CLU_1092443_0_0_2"/>
<keyword evidence="1" id="KW-1133">Transmembrane helix</keyword>
<organism evidence="2 3">
    <name type="scientific">Methanosarcina siciliae C2J</name>
    <dbReference type="NCBI Taxonomy" id="1434118"/>
    <lineage>
        <taxon>Archaea</taxon>
        <taxon>Methanobacteriati</taxon>
        <taxon>Methanobacteriota</taxon>
        <taxon>Stenosarchaea group</taxon>
        <taxon>Methanomicrobia</taxon>
        <taxon>Methanosarcinales</taxon>
        <taxon>Methanosarcinaceae</taxon>
        <taxon>Methanosarcina</taxon>
    </lineage>
</organism>
<reference evidence="2 3" key="1">
    <citation type="submission" date="2014-07" db="EMBL/GenBank/DDBJ databases">
        <title>Methanogenic archaea and the global carbon cycle.</title>
        <authorList>
            <person name="Henriksen J.R."/>
            <person name="Luke J."/>
            <person name="Reinhart S."/>
            <person name="Benedict M.N."/>
            <person name="Youngblut N.D."/>
            <person name="Metcalf M.E."/>
            <person name="Whitaker R.J."/>
            <person name="Metcalf W.W."/>
        </authorList>
    </citation>
    <scope>NUCLEOTIDE SEQUENCE [LARGE SCALE GENOMIC DNA]</scope>
    <source>
        <strain evidence="2 3">C2J</strain>
    </source>
</reference>
<keyword evidence="1" id="KW-0812">Transmembrane</keyword>
<accession>A0A0E3LD60</accession>
<dbReference type="GeneID" id="24871729"/>
<evidence type="ECO:0000313" key="2">
    <source>
        <dbReference type="EMBL" id="AKB36706.1"/>
    </source>
</evidence>
<dbReference type="KEGG" id="msj:MSSAC_2116"/>
<proteinExistence type="predicted"/>
<gene>
    <name evidence="2" type="ORF">MSSAC_2116</name>
</gene>
<keyword evidence="1" id="KW-0472">Membrane</keyword>
<dbReference type="PATRIC" id="fig|1434118.4.peg.2707"/>
<evidence type="ECO:0000256" key="1">
    <source>
        <dbReference type="SAM" id="Phobius"/>
    </source>
</evidence>
<sequence length="254" mass="29271">MDIDPDNYDRMIAYEDIPRIASMDGVENVILYDTGYLDTLIYQTASEGELLDKLNLIAVPEAISQDYLNQTVIPYGTKYLEEGRLPRDGAHEISISKKLLEKHFAYTDEMLTRAICSKVNYENETYTIAGINSYDICYISFDAKRNYGLYQYNADTFDEFVKRNLDYKKTNDYFHPEYANEIFIFTADGSEKSVLDRLFQEYPAENYISGEYVSVWKKTFNGSVLRKIVVVDSIGVAWLGVLLVLLNKKPFSKV</sequence>
<dbReference type="Proteomes" id="UP000033123">
    <property type="component" value="Chromosome"/>
</dbReference>
<evidence type="ECO:0000313" key="3">
    <source>
        <dbReference type="Proteomes" id="UP000033123"/>
    </source>
</evidence>
<dbReference type="RefSeq" id="WP_048182509.1">
    <property type="nucleotide sequence ID" value="NZ_CP009508.1"/>
</dbReference>
<dbReference type="EMBL" id="CP009508">
    <property type="protein sequence ID" value="AKB36706.1"/>
    <property type="molecule type" value="Genomic_DNA"/>
</dbReference>
<protein>
    <submittedName>
        <fullName evidence="2">Uncharacterized protein</fullName>
    </submittedName>
</protein>